<feature type="domain" description="RecX first three-helical" evidence="8">
    <location>
        <begin position="62"/>
        <end position="101"/>
    </location>
</feature>
<dbReference type="InterPro" id="IPR053926">
    <property type="entry name" value="RecX_HTH_1st"/>
</dbReference>
<dbReference type="Proteomes" id="UP001597493">
    <property type="component" value="Unassembled WGS sequence"/>
</dbReference>
<proteinExistence type="inferred from homology"/>
<evidence type="ECO:0000256" key="2">
    <source>
        <dbReference type="ARBA" id="ARBA00009695"/>
    </source>
</evidence>
<accession>A0ABW5QXS8</accession>
<feature type="domain" description="RecX third three-helical" evidence="7">
    <location>
        <begin position="157"/>
        <end position="201"/>
    </location>
</feature>
<comment type="caution">
    <text evidence="9">The sequence shown here is derived from an EMBL/GenBank/DDBJ whole genome shotgun (WGS) entry which is preliminary data.</text>
</comment>
<evidence type="ECO:0000256" key="1">
    <source>
        <dbReference type="ARBA" id="ARBA00004496"/>
    </source>
</evidence>
<name>A0ABW5QXS8_9BACL</name>
<evidence type="ECO:0000313" key="10">
    <source>
        <dbReference type="Proteomes" id="UP001597493"/>
    </source>
</evidence>
<dbReference type="RefSeq" id="WP_379272971.1">
    <property type="nucleotide sequence ID" value="NZ_JBHUGT010000009.1"/>
</dbReference>
<dbReference type="HAMAP" id="MF_01114">
    <property type="entry name" value="RecX"/>
    <property type="match status" value="1"/>
</dbReference>
<dbReference type="InterPro" id="IPR053925">
    <property type="entry name" value="RecX_HTH_3rd"/>
</dbReference>
<evidence type="ECO:0000259" key="7">
    <source>
        <dbReference type="Pfam" id="PF21981"/>
    </source>
</evidence>
<dbReference type="InterPro" id="IPR003783">
    <property type="entry name" value="Regulatory_RecX"/>
</dbReference>
<dbReference type="Gene3D" id="1.10.10.10">
    <property type="entry name" value="Winged helix-like DNA-binding domain superfamily/Winged helix DNA-binding domain"/>
    <property type="match status" value="3"/>
</dbReference>
<dbReference type="PANTHER" id="PTHR33602">
    <property type="entry name" value="REGULATORY PROTEIN RECX FAMILY PROTEIN"/>
    <property type="match status" value="1"/>
</dbReference>
<sequence>MIITSVQQDRHERRRYYVYAGGDEPVLFVHEDVLIRYRLLKGQEIDPGLLETIQDEDSRHRAYSLACVYLGAKPRTRKQVEQYLRRKELDESHIAYALERLEAEHYVDDDEYARQFAAGRVRNAGKGSLLIKQELQQRGISRQAAEAALQSVGSSAELEAAKAAAVKRWARLQGEFHERKRKLTAFLMRRGFTGPVVKEAVKYAAASESDLDNSEDEGLMLDN</sequence>
<organism evidence="9 10">
    <name type="scientific">Paenibacillus thailandensis</name>
    <dbReference type="NCBI Taxonomy" id="393250"/>
    <lineage>
        <taxon>Bacteria</taxon>
        <taxon>Bacillati</taxon>
        <taxon>Bacillota</taxon>
        <taxon>Bacilli</taxon>
        <taxon>Bacillales</taxon>
        <taxon>Paenibacillaceae</taxon>
        <taxon>Paenibacillus</taxon>
    </lineage>
</organism>
<evidence type="ECO:0000259" key="6">
    <source>
        <dbReference type="Pfam" id="PF02631"/>
    </source>
</evidence>
<dbReference type="EMBL" id="JBHUMY010000012">
    <property type="protein sequence ID" value="MFD2660875.1"/>
    <property type="molecule type" value="Genomic_DNA"/>
</dbReference>
<comment type="subcellular location">
    <subcellularLocation>
        <location evidence="1 5">Cytoplasm</location>
    </subcellularLocation>
</comment>
<keyword evidence="10" id="KW-1185">Reference proteome</keyword>
<dbReference type="Pfam" id="PF02631">
    <property type="entry name" value="RecX_HTH2"/>
    <property type="match status" value="1"/>
</dbReference>
<dbReference type="InterPro" id="IPR053924">
    <property type="entry name" value="RecX_HTH_2nd"/>
</dbReference>
<protein>
    <recommendedName>
        <fullName evidence="3 5">Regulatory protein RecX</fullName>
    </recommendedName>
</protein>
<gene>
    <name evidence="5" type="primary">recX</name>
    <name evidence="9" type="ORF">ACFSW5_11515</name>
</gene>
<comment type="function">
    <text evidence="5">Modulates RecA activity.</text>
</comment>
<reference evidence="10" key="1">
    <citation type="journal article" date="2019" name="Int. J. Syst. Evol. Microbiol.">
        <title>The Global Catalogue of Microorganisms (GCM) 10K type strain sequencing project: providing services to taxonomists for standard genome sequencing and annotation.</title>
        <authorList>
            <consortium name="The Broad Institute Genomics Platform"/>
            <consortium name="The Broad Institute Genome Sequencing Center for Infectious Disease"/>
            <person name="Wu L."/>
            <person name="Ma J."/>
        </authorList>
    </citation>
    <scope>NUCLEOTIDE SEQUENCE [LARGE SCALE GENOMIC DNA]</scope>
    <source>
        <strain evidence="10">TISTR 1827</strain>
    </source>
</reference>
<keyword evidence="4 5" id="KW-0963">Cytoplasm</keyword>
<comment type="similarity">
    <text evidence="2 5">Belongs to the RecX family.</text>
</comment>
<dbReference type="InterPro" id="IPR036388">
    <property type="entry name" value="WH-like_DNA-bd_sf"/>
</dbReference>
<evidence type="ECO:0000256" key="3">
    <source>
        <dbReference type="ARBA" id="ARBA00018111"/>
    </source>
</evidence>
<dbReference type="Pfam" id="PF21981">
    <property type="entry name" value="RecX_HTH3"/>
    <property type="match status" value="1"/>
</dbReference>
<feature type="domain" description="RecX second three-helical" evidence="6">
    <location>
        <begin position="108"/>
        <end position="149"/>
    </location>
</feature>
<evidence type="ECO:0000256" key="4">
    <source>
        <dbReference type="ARBA" id="ARBA00022490"/>
    </source>
</evidence>
<dbReference type="Pfam" id="PF21982">
    <property type="entry name" value="RecX_HTH1"/>
    <property type="match status" value="1"/>
</dbReference>
<dbReference type="PANTHER" id="PTHR33602:SF1">
    <property type="entry name" value="REGULATORY PROTEIN RECX FAMILY PROTEIN"/>
    <property type="match status" value="1"/>
</dbReference>
<evidence type="ECO:0000313" key="9">
    <source>
        <dbReference type="EMBL" id="MFD2660875.1"/>
    </source>
</evidence>
<evidence type="ECO:0000256" key="5">
    <source>
        <dbReference type="HAMAP-Rule" id="MF_01114"/>
    </source>
</evidence>
<evidence type="ECO:0000259" key="8">
    <source>
        <dbReference type="Pfam" id="PF21982"/>
    </source>
</evidence>